<dbReference type="SUPFAM" id="SSF52210">
    <property type="entry name" value="Succinyl-CoA synthetase domains"/>
    <property type="match status" value="2"/>
</dbReference>
<evidence type="ECO:0000256" key="1">
    <source>
        <dbReference type="SAM" id="MobiDB-lite"/>
    </source>
</evidence>
<evidence type="ECO:0000313" key="3">
    <source>
        <dbReference type="EMBL" id="GAA4287582.1"/>
    </source>
</evidence>
<evidence type="ECO:0000313" key="4">
    <source>
        <dbReference type="Proteomes" id="UP001499841"/>
    </source>
</evidence>
<dbReference type="PANTHER" id="PTHR42793">
    <property type="entry name" value="COA BINDING DOMAIN CONTAINING PROTEIN"/>
    <property type="match status" value="1"/>
</dbReference>
<protein>
    <submittedName>
        <fullName evidence="3">Bifunctional acetate--CoA ligase family protein/GNAT family N-acetyltransferase</fullName>
    </submittedName>
</protein>
<proteinExistence type="predicted"/>
<feature type="domain" description="CoA-binding" evidence="2">
    <location>
        <begin position="7"/>
        <end position="103"/>
    </location>
</feature>
<dbReference type="InterPro" id="IPR013815">
    <property type="entry name" value="ATP_grasp_subdomain_1"/>
</dbReference>
<dbReference type="Proteomes" id="UP001499841">
    <property type="component" value="Unassembled WGS sequence"/>
</dbReference>
<dbReference type="GO" id="GO:0016874">
    <property type="term" value="F:ligase activity"/>
    <property type="evidence" value="ECO:0007669"/>
    <property type="project" value="UniProtKB-KW"/>
</dbReference>
<dbReference type="InterPro" id="IPR003781">
    <property type="entry name" value="CoA-bd"/>
</dbReference>
<dbReference type="Pfam" id="PF13380">
    <property type="entry name" value="CoA_binding_2"/>
    <property type="match status" value="1"/>
</dbReference>
<comment type="caution">
    <text evidence="3">The sequence shown here is derived from an EMBL/GenBank/DDBJ whole genome shotgun (WGS) entry which is preliminary data.</text>
</comment>
<name>A0ABP8EUC1_9MICO</name>
<dbReference type="SMART" id="SM00881">
    <property type="entry name" value="CoA_binding"/>
    <property type="match status" value="1"/>
</dbReference>
<dbReference type="SUPFAM" id="SSF56059">
    <property type="entry name" value="Glutathione synthetase ATP-binding domain-like"/>
    <property type="match status" value="1"/>
</dbReference>
<dbReference type="Gene3D" id="3.40.50.720">
    <property type="entry name" value="NAD(P)-binding Rossmann-like Domain"/>
    <property type="match status" value="1"/>
</dbReference>
<dbReference type="InterPro" id="IPR016102">
    <property type="entry name" value="Succinyl-CoA_synth-like"/>
</dbReference>
<sequence>MSDLRPLFSPRGVAVVGASRSGGKLGAVMARSLRSFDGALGLVNSRNPDPGAGLHASVEAASQALGAPLDLAVLCVPAAACASAVEDAAAAGTKAALVCAGGFAESGEAGAAHQAALLEAARRTGVRLLGPNTSGFFSPAQKLTASFVPAAGDVPAGGVAVVAASGGINHALSFLLAEAGLGVSLAVGLGNATDVTAPDVLDHLRDDEATRVVALHVESVADGRRLVESVRALTERVPVVALVVGRNDVAEFAQSHTGALATSWRTTRAALRQAGAVLVDDEQQLVDAVAALSHTRLAPASDPGVGIVTAQAGPGLMLMDSLRGHGVAVPPLADATVARLGELLPPLTYQRNPVDTGRPGETFGAVLETVAADPAVDAVATYALTEPDSIDLAATVPAASTGRAVPTLVGVGGAPEEVRAIRRRLHAAGVAAYGAPTALATGVAALVEDARRQHARQDAGPRFGAGLVGDGAARTDDGPDGPATSRAAVARPAWDEDEAKSLLEHLGFATMARRACGSDAEAHAALDEIGGPVAVKLLDAAVLHKTEIGGVRLGVRSHAELDEALAALRAAGADRFLVEAMAPAGVDLILGARRDPVFGPVVLLGLGGTVAEALQDVSLRVAPLSPAEAATMPDDLAGRALLEGFRGSPALDRSELADLVSALGTLLLDDPHLADVEINPLRVTAGGLVALDAVVTTKES</sequence>
<dbReference type="Gene3D" id="3.30.470.20">
    <property type="entry name" value="ATP-grasp fold, B domain"/>
    <property type="match status" value="1"/>
</dbReference>
<organism evidence="3 4">
    <name type="scientific">Georgenia daeguensis</name>
    <dbReference type="NCBI Taxonomy" id="908355"/>
    <lineage>
        <taxon>Bacteria</taxon>
        <taxon>Bacillati</taxon>
        <taxon>Actinomycetota</taxon>
        <taxon>Actinomycetes</taxon>
        <taxon>Micrococcales</taxon>
        <taxon>Bogoriellaceae</taxon>
        <taxon>Georgenia</taxon>
    </lineage>
</organism>
<dbReference type="InterPro" id="IPR036291">
    <property type="entry name" value="NAD(P)-bd_dom_sf"/>
</dbReference>
<evidence type="ECO:0000259" key="2">
    <source>
        <dbReference type="SMART" id="SM00881"/>
    </source>
</evidence>
<dbReference type="EMBL" id="BAABBA010000008">
    <property type="protein sequence ID" value="GAA4287582.1"/>
    <property type="molecule type" value="Genomic_DNA"/>
</dbReference>
<reference evidence="4" key="1">
    <citation type="journal article" date="2019" name="Int. J. Syst. Evol. Microbiol.">
        <title>The Global Catalogue of Microorganisms (GCM) 10K type strain sequencing project: providing services to taxonomists for standard genome sequencing and annotation.</title>
        <authorList>
            <consortium name="The Broad Institute Genomics Platform"/>
            <consortium name="The Broad Institute Genome Sequencing Center for Infectious Disease"/>
            <person name="Wu L."/>
            <person name="Ma J."/>
        </authorList>
    </citation>
    <scope>NUCLEOTIDE SEQUENCE [LARGE SCALE GENOMIC DNA]</scope>
    <source>
        <strain evidence="4">JCM 17459</strain>
    </source>
</reference>
<dbReference type="SUPFAM" id="SSF51735">
    <property type="entry name" value="NAD(P)-binding Rossmann-fold domains"/>
    <property type="match status" value="1"/>
</dbReference>
<dbReference type="RefSeq" id="WP_345040419.1">
    <property type="nucleotide sequence ID" value="NZ_BAABBA010000008.1"/>
</dbReference>
<keyword evidence="3" id="KW-0436">Ligase</keyword>
<dbReference type="Gene3D" id="3.30.1490.20">
    <property type="entry name" value="ATP-grasp fold, A domain"/>
    <property type="match status" value="1"/>
</dbReference>
<accession>A0ABP8EUC1</accession>
<gene>
    <name evidence="3" type="ORF">GCM10022262_19410</name>
</gene>
<dbReference type="Pfam" id="PF13607">
    <property type="entry name" value="Succ_CoA_lig"/>
    <property type="match status" value="1"/>
</dbReference>
<dbReference type="PANTHER" id="PTHR42793:SF1">
    <property type="entry name" value="PEPTIDYL-LYSINE N-ACETYLTRANSFERASE PATZ"/>
    <property type="match status" value="1"/>
</dbReference>
<dbReference type="Pfam" id="PF13549">
    <property type="entry name" value="ATP-grasp_5"/>
    <property type="match status" value="1"/>
</dbReference>
<keyword evidence="4" id="KW-1185">Reference proteome</keyword>
<dbReference type="InterPro" id="IPR032875">
    <property type="entry name" value="Succ_CoA_lig_flav_dom"/>
</dbReference>
<dbReference type="Gene3D" id="3.40.50.261">
    <property type="entry name" value="Succinyl-CoA synthetase domains"/>
    <property type="match status" value="2"/>
</dbReference>
<feature type="region of interest" description="Disordered" evidence="1">
    <location>
        <begin position="456"/>
        <end position="491"/>
    </location>
</feature>